<dbReference type="Proteomes" id="UP000031307">
    <property type="component" value="Unassembled WGS sequence"/>
</dbReference>
<keyword evidence="5 6" id="KW-0472">Membrane</keyword>
<feature type="transmembrane region" description="Helical" evidence="6">
    <location>
        <begin position="217"/>
        <end position="239"/>
    </location>
</feature>
<evidence type="ECO:0000313" key="9">
    <source>
        <dbReference type="Proteomes" id="UP000031307"/>
    </source>
</evidence>
<evidence type="ECO:0000256" key="1">
    <source>
        <dbReference type="ARBA" id="ARBA00004651"/>
    </source>
</evidence>
<feature type="transmembrane region" description="Helical" evidence="6">
    <location>
        <begin position="137"/>
        <end position="159"/>
    </location>
</feature>
<dbReference type="Pfam" id="PF07690">
    <property type="entry name" value="MFS_1"/>
    <property type="match status" value="1"/>
</dbReference>
<dbReference type="InterPro" id="IPR020846">
    <property type="entry name" value="MFS_dom"/>
</dbReference>
<dbReference type="InterPro" id="IPR036259">
    <property type="entry name" value="MFS_trans_sf"/>
</dbReference>
<evidence type="ECO:0000256" key="3">
    <source>
        <dbReference type="ARBA" id="ARBA00022692"/>
    </source>
</evidence>
<comment type="subcellular location">
    <subcellularLocation>
        <location evidence="1">Cell membrane</location>
        <topology evidence="1">Multi-pass membrane protein</topology>
    </subcellularLocation>
</comment>
<sequence length="417" mass="45642">MKATSFSLYQKIIIALIALVQFSVILDFMVMSPLGDLLMKSMTITPSQFGFAVSAYAFSAGISGFLAAGFADRFDRKKILLFFYVGFILGTLFCGLANSYSMLIFARIITGLFGGVISSISLAIVSDVFTIEQRGRVMGFTQMGFGASQVLGIPISLYLATMAGWQSPFLMIVVMAIILALLIWFNMQPITAHLALQHEHNAFAHLRETIAQPHYRIGFAATALLSIGGFMIMPFSSAYAINNLHVTPQQLPFLFMMSGVSALIMMPTIGRLSDKMDKFKLFAIASLFTMGIIVIYAHLSPMPLWIIMLLNVLMMLGIMGRMVPAMALTTAIPEMRDRGAFMSVNSSLQQIAGGVASSIAGMIVIQKDNFSPLEHYDTLGWIIVGVSSVCMFLVYCVNLRIKQKFVKKPALATEGVV</sequence>
<feature type="transmembrane region" description="Helical" evidence="6">
    <location>
        <begin position="51"/>
        <end position="72"/>
    </location>
</feature>
<keyword evidence="4 6" id="KW-1133">Transmembrane helix</keyword>
<dbReference type="GO" id="GO:0022857">
    <property type="term" value="F:transmembrane transporter activity"/>
    <property type="evidence" value="ECO:0007669"/>
    <property type="project" value="InterPro"/>
</dbReference>
<dbReference type="SUPFAM" id="SSF103473">
    <property type="entry name" value="MFS general substrate transporter"/>
    <property type="match status" value="1"/>
</dbReference>
<dbReference type="PATRIC" id="fig|83552.4.peg.707"/>
<evidence type="ECO:0000256" key="4">
    <source>
        <dbReference type="ARBA" id="ARBA00022989"/>
    </source>
</evidence>
<dbReference type="AlphaFoldDB" id="A0A0C1C3M3"/>
<evidence type="ECO:0000313" key="8">
    <source>
        <dbReference type="EMBL" id="KIA78101.1"/>
    </source>
</evidence>
<evidence type="ECO:0000256" key="5">
    <source>
        <dbReference type="ARBA" id="ARBA00023136"/>
    </source>
</evidence>
<feature type="domain" description="Major facilitator superfamily (MFS) profile" evidence="7">
    <location>
        <begin position="13"/>
        <end position="402"/>
    </location>
</feature>
<evidence type="ECO:0000259" key="7">
    <source>
        <dbReference type="PROSITE" id="PS50850"/>
    </source>
</evidence>
<feature type="transmembrane region" description="Helical" evidence="6">
    <location>
        <begin position="251"/>
        <end position="269"/>
    </location>
</feature>
<feature type="transmembrane region" description="Helical" evidence="6">
    <location>
        <begin position="348"/>
        <end position="366"/>
    </location>
</feature>
<feature type="transmembrane region" description="Helical" evidence="6">
    <location>
        <begin position="12"/>
        <end position="31"/>
    </location>
</feature>
<accession>A0A0C1C3M3</accession>
<protein>
    <recommendedName>
        <fullName evidence="7">Major facilitator superfamily (MFS) profile domain-containing protein</fullName>
    </recommendedName>
</protein>
<feature type="transmembrane region" description="Helical" evidence="6">
    <location>
        <begin position="104"/>
        <end position="125"/>
    </location>
</feature>
<dbReference type="InterPro" id="IPR011701">
    <property type="entry name" value="MFS"/>
</dbReference>
<evidence type="ECO:0000256" key="2">
    <source>
        <dbReference type="ARBA" id="ARBA00022475"/>
    </source>
</evidence>
<dbReference type="RefSeq" id="WP_006340977.1">
    <property type="nucleotide sequence ID" value="NZ_JASBUT010000014.1"/>
</dbReference>
<dbReference type="OMA" id="IMDFMVM"/>
<dbReference type="PANTHER" id="PTHR43124">
    <property type="entry name" value="PURINE EFFLUX PUMP PBUE"/>
    <property type="match status" value="1"/>
</dbReference>
<dbReference type="EMBL" id="JSAM01000041">
    <property type="protein sequence ID" value="KIA78101.1"/>
    <property type="molecule type" value="Genomic_DNA"/>
</dbReference>
<feature type="transmembrane region" description="Helical" evidence="6">
    <location>
        <begin position="305"/>
        <end position="328"/>
    </location>
</feature>
<keyword evidence="3 6" id="KW-0812">Transmembrane</keyword>
<comment type="caution">
    <text evidence="8">The sequence shown here is derived from an EMBL/GenBank/DDBJ whole genome shotgun (WGS) entry which is preliminary data.</text>
</comment>
<feature type="transmembrane region" description="Helical" evidence="6">
    <location>
        <begin position="378"/>
        <end position="398"/>
    </location>
</feature>
<feature type="transmembrane region" description="Helical" evidence="6">
    <location>
        <begin position="281"/>
        <end position="299"/>
    </location>
</feature>
<dbReference type="PROSITE" id="PS50850">
    <property type="entry name" value="MFS"/>
    <property type="match status" value="1"/>
</dbReference>
<gene>
    <name evidence="8" type="ORF">DB43_EW00110</name>
</gene>
<keyword evidence="2" id="KW-1003">Cell membrane</keyword>
<dbReference type="PANTHER" id="PTHR43124:SF3">
    <property type="entry name" value="CHLORAMPHENICOL EFFLUX PUMP RV0191"/>
    <property type="match status" value="1"/>
</dbReference>
<feature type="transmembrane region" description="Helical" evidence="6">
    <location>
        <begin position="165"/>
        <end position="185"/>
    </location>
</feature>
<dbReference type="InterPro" id="IPR050189">
    <property type="entry name" value="MFS_Efflux_Transporters"/>
</dbReference>
<feature type="transmembrane region" description="Helical" evidence="6">
    <location>
        <begin position="79"/>
        <end position="98"/>
    </location>
</feature>
<name>A0A0C1C3M3_9BACT</name>
<dbReference type="GO" id="GO:0005886">
    <property type="term" value="C:plasma membrane"/>
    <property type="evidence" value="ECO:0007669"/>
    <property type="project" value="UniProtKB-SubCell"/>
</dbReference>
<dbReference type="Gene3D" id="1.20.1250.20">
    <property type="entry name" value="MFS general substrate transporter like domains"/>
    <property type="match status" value="1"/>
</dbReference>
<dbReference type="CDD" id="cd17324">
    <property type="entry name" value="MFS_NepI_like"/>
    <property type="match status" value="1"/>
</dbReference>
<evidence type="ECO:0000256" key="6">
    <source>
        <dbReference type="SAM" id="Phobius"/>
    </source>
</evidence>
<organism evidence="8 9">
    <name type="scientific">Parachlamydia acanthamoebae</name>
    <dbReference type="NCBI Taxonomy" id="83552"/>
    <lineage>
        <taxon>Bacteria</taxon>
        <taxon>Pseudomonadati</taxon>
        <taxon>Chlamydiota</taxon>
        <taxon>Chlamydiia</taxon>
        <taxon>Parachlamydiales</taxon>
        <taxon>Parachlamydiaceae</taxon>
        <taxon>Parachlamydia</taxon>
    </lineage>
</organism>
<proteinExistence type="predicted"/>
<reference evidence="8 9" key="1">
    <citation type="journal article" date="2014" name="Mol. Biol. Evol.">
        <title>Massive expansion of Ubiquitination-related gene families within the Chlamydiae.</title>
        <authorList>
            <person name="Domman D."/>
            <person name="Collingro A."/>
            <person name="Lagkouvardos I."/>
            <person name="Gehre L."/>
            <person name="Weinmaier T."/>
            <person name="Rattei T."/>
            <person name="Subtil A."/>
            <person name="Horn M."/>
        </authorList>
    </citation>
    <scope>NUCLEOTIDE SEQUENCE [LARGE SCALE GENOMIC DNA]</scope>
    <source>
        <strain evidence="8 9">OEW1</strain>
    </source>
</reference>